<sequence>MGDSRVKFWFNMFFTDLDLCPHVGRFIFDWWGDGDLFSETRMHESLDQTNRDKIKTYLDSGRVRVVTGREYSHRYFRPEGLNTTLVLNLDDDSFLNCQGLRSLLAAAAESNGKKIITFHNFTRSLATYGAARTEQHPCDASLGYDYEFPPHAWENPGSLKPLGAMVLPGLSLIPSLLFDVYEKRMPAGLLKEITKTVDCDDIALSVLTALENKETDSEAGIAVKLGEGGWFLWFDDGLGLWHRDNRRNARRQCLSTVLKAFKAEGIIDDRWLPHPISRLLVPSEELGQSEEVFPGITTG</sequence>
<organism evidence="4">
    <name type="scientific">Chromera velia CCMP2878</name>
    <dbReference type="NCBI Taxonomy" id="1169474"/>
    <lineage>
        <taxon>Eukaryota</taxon>
        <taxon>Sar</taxon>
        <taxon>Alveolata</taxon>
        <taxon>Colpodellida</taxon>
        <taxon>Chromeraceae</taxon>
        <taxon>Chromera</taxon>
    </lineage>
</organism>
<keyword evidence="2" id="KW-1015">Disulfide bond</keyword>
<feature type="domain" description="Glycosyl transferase 64" evidence="3">
    <location>
        <begin position="164"/>
        <end position="268"/>
    </location>
</feature>
<proteinExistence type="predicted"/>
<accession>A0A0G4HYE6</accession>
<reference evidence="4" key="1">
    <citation type="submission" date="2014-11" db="EMBL/GenBank/DDBJ databases">
        <authorList>
            <person name="Otto D Thomas"/>
            <person name="Naeem Raeece"/>
        </authorList>
    </citation>
    <scope>NUCLEOTIDE SEQUENCE</scope>
</reference>
<evidence type="ECO:0000256" key="2">
    <source>
        <dbReference type="ARBA" id="ARBA00023157"/>
    </source>
</evidence>
<name>A0A0G4HYE6_9ALVE</name>
<protein>
    <recommendedName>
        <fullName evidence="3">Glycosyl transferase 64 domain-containing protein</fullName>
    </recommendedName>
</protein>
<dbReference type="GO" id="GO:0016757">
    <property type="term" value="F:glycosyltransferase activity"/>
    <property type="evidence" value="ECO:0007669"/>
    <property type="project" value="InterPro"/>
</dbReference>
<dbReference type="InterPro" id="IPR015338">
    <property type="entry name" value="GT64_dom"/>
</dbReference>
<dbReference type="Pfam" id="PF09258">
    <property type="entry name" value="Glyco_transf_64"/>
    <property type="match status" value="1"/>
</dbReference>
<dbReference type="Gene3D" id="3.90.550.10">
    <property type="entry name" value="Spore Coat Polysaccharide Biosynthesis Protein SpsA, Chain A"/>
    <property type="match status" value="1"/>
</dbReference>
<evidence type="ECO:0000259" key="3">
    <source>
        <dbReference type="Pfam" id="PF09258"/>
    </source>
</evidence>
<keyword evidence="1" id="KW-0808">Transferase</keyword>
<evidence type="ECO:0000313" key="4">
    <source>
        <dbReference type="EMBL" id="CEM49555.1"/>
    </source>
</evidence>
<dbReference type="VEuPathDB" id="CryptoDB:Cvel_9473"/>
<dbReference type="AlphaFoldDB" id="A0A0G4HYE6"/>
<evidence type="ECO:0000256" key="1">
    <source>
        <dbReference type="ARBA" id="ARBA00022679"/>
    </source>
</evidence>
<gene>
    <name evidence="4" type="ORF">Cvel_9473</name>
</gene>
<dbReference type="GO" id="GO:0016020">
    <property type="term" value="C:membrane"/>
    <property type="evidence" value="ECO:0007669"/>
    <property type="project" value="InterPro"/>
</dbReference>
<dbReference type="InterPro" id="IPR029044">
    <property type="entry name" value="Nucleotide-diphossugar_trans"/>
</dbReference>
<dbReference type="PhylomeDB" id="A0A0G4HYE6"/>
<dbReference type="EMBL" id="CDMZ01004376">
    <property type="protein sequence ID" value="CEM49555.1"/>
    <property type="molecule type" value="Genomic_DNA"/>
</dbReference>